<keyword evidence="1" id="KW-0812">Transmembrane</keyword>
<organism evidence="2 3">
    <name type="scientific">Sporosarcina ureae</name>
    <dbReference type="NCBI Taxonomy" id="1571"/>
    <lineage>
        <taxon>Bacteria</taxon>
        <taxon>Bacillati</taxon>
        <taxon>Bacillota</taxon>
        <taxon>Bacilli</taxon>
        <taxon>Bacillales</taxon>
        <taxon>Caryophanaceae</taxon>
        <taxon>Sporosarcina</taxon>
    </lineage>
</organism>
<evidence type="ECO:0000256" key="1">
    <source>
        <dbReference type="SAM" id="Phobius"/>
    </source>
</evidence>
<keyword evidence="1" id="KW-0472">Membrane</keyword>
<dbReference type="EMBL" id="CP015108">
    <property type="protein sequence ID" value="ARF15162.1"/>
    <property type="molecule type" value="Genomic_DNA"/>
</dbReference>
<dbReference type="InterPro" id="IPR015001">
    <property type="entry name" value="DUF1850"/>
</dbReference>
<dbReference type="Proteomes" id="UP000192486">
    <property type="component" value="Chromosome"/>
</dbReference>
<dbReference type="Pfam" id="PF08905">
    <property type="entry name" value="DUF1850"/>
    <property type="match status" value="1"/>
</dbReference>
<name>A0ABM6JYK5_SPOUR</name>
<evidence type="ECO:0000313" key="3">
    <source>
        <dbReference type="Proteomes" id="UP000192486"/>
    </source>
</evidence>
<feature type="transmembrane region" description="Helical" evidence="1">
    <location>
        <begin position="6"/>
        <end position="26"/>
    </location>
</feature>
<keyword evidence="3" id="KW-1185">Reference proteome</keyword>
<protein>
    <recommendedName>
        <fullName evidence="4">RocC</fullName>
    </recommendedName>
</protein>
<gene>
    <name evidence="2" type="ORF">SporoS204_13985</name>
</gene>
<evidence type="ECO:0008006" key="4">
    <source>
        <dbReference type="Google" id="ProtNLM"/>
    </source>
</evidence>
<accession>A0ABM6JYK5</accession>
<sequence length="174" mass="20717">MKLRRIVLLLTFLIAIVMLIIWFYPYRQMIILEEVRSEQPKAYYLPLHENRNFQVQYIHSIHLSNVKEQYRITDNGKLRFEFMQYEDVAIGLPGYAEEGEALQVEDGVYTLTFENRVIDSFVLYIGRVSADLSLRYEQQDYHLKEFLQKGHSYEFHVAKVSNYKLLKGVRLNGK</sequence>
<reference evidence="2 3" key="1">
    <citation type="submission" date="2016-04" db="EMBL/GenBank/DDBJ databases">
        <title>Comparative Genomics and Epigenetics of Sporosarcina ureae.</title>
        <authorList>
            <person name="Oliver A.S."/>
            <person name="Cooper K.K."/>
        </authorList>
    </citation>
    <scope>NUCLEOTIDE SEQUENCE [LARGE SCALE GENOMIC DNA]</scope>
    <source>
        <strain evidence="2 3">S204</strain>
    </source>
</reference>
<evidence type="ECO:0000313" key="2">
    <source>
        <dbReference type="EMBL" id="ARF15162.1"/>
    </source>
</evidence>
<keyword evidence="1" id="KW-1133">Transmembrane helix</keyword>
<proteinExistence type="predicted"/>